<dbReference type="PATRIC" id="fig|220754.4.peg.2377"/>
<sequence>MHEETRRRITHFTKGRCAFVTFEMWSPFHYLFIISPFLLVIGFAFLFKRCDEKTLRMTGIYLSLIGIALLIGRNIEIYFKTEQLNPEMIPLQICHLANFFLFFAFLLKNNVLFSTAFCFNLPAAFLSIVFADSLTNYSTILNWQGMAYIWGHALIVGVVLWAYFNGMIHLDFKILRRTVWVVTGMFFISIVVNNLFMKWMPGFTSNYFYTTIPQSGTPLELLYNMGEKTTILGLQFNPIYILLLLCVGLSVVFLFYGLYLFLNKVRKVKSSVYRLKAS</sequence>
<name>A0A0C2RZ31_9BACL</name>
<feature type="transmembrane region" description="Helical" evidence="1">
    <location>
        <begin position="143"/>
        <end position="166"/>
    </location>
</feature>
<feature type="transmembrane region" description="Helical" evidence="1">
    <location>
        <begin position="178"/>
        <end position="197"/>
    </location>
</feature>
<evidence type="ECO:0008006" key="4">
    <source>
        <dbReference type="Google" id="ProtNLM"/>
    </source>
</evidence>
<feature type="transmembrane region" description="Helical" evidence="1">
    <location>
        <begin position="239"/>
        <end position="262"/>
    </location>
</feature>
<dbReference type="EMBL" id="JXRR01000015">
    <property type="protein sequence ID" value="KIL47039.1"/>
    <property type="molecule type" value="Genomic_DNA"/>
</dbReference>
<dbReference type="Proteomes" id="UP000031972">
    <property type="component" value="Unassembled WGS sequence"/>
</dbReference>
<organism evidence="2 3">
    <name type="scientific">Jeotgalibacillus campisalis</name>
    <dbReference type="NCBI Taxonomy" id="220754"/>
    <lineage>
        <taxon>Bacteria</taxon>
        <taxon>Bacillati</taxon>
        <taxon>Bacillota</taxon>
        <taxon>Bacilli</taxon>
        <taxon>Bacillales</taxon>
        <taxon>Caryophanaceae</taxon>
        <taxon>Jeotgalibacillus</taxon>
    </lineage>
</organism>
<accession>A0A0C2RZ31</accession>
<protein>
    <recommendedName>
        <fullName evidence="4">Integral membrane protein (Intg_mem_TP0381)</fullName>
    </recommendedName>
</protein>
<evidence type="ECO:0000256" key="1">
    <source>
        <dbReference type="SAM" id="Phobius"/>
    </source>
</evidence>
<keyword evidence="1" id="KW-1133">Transmembrane helix</keyword>
<feature type="transmembrane region" description="Helical" evidence="1">
    <location>
        <begin position="59"/>
        <end position="77"/>
    </location>
</feature>
<reference evidence="2 3" key="1">
    <citation type="submission" date="2015-01" db="EMBL/GenBank/DDBJ databases">
        <title>Jeotgalibacillus campisalis genome sequencing.</title>
        <authorList>
            <person name="Goh K.M."/>
            <person name="Chan K.-G."/>
            <person name="Yaakop A.S."/>
            <person name="Ee R."/>
            <person name="Gan H.M."/>
            <person name="Chan C.S."/>
        </authorList>
    </citation>
    <scope>NUCLEOTIDE SEQUENCE [LARGE SCALE GENOMIC DNA]</scope>
    <source>
        <strain evidence="2 3">SF-57</strain>
    </source>
</reference>
<feature type="transmembrane region" description="Helical" evidence="1">
    <location>
        <begin position="28"/>
        <end position="47"/>
    </location>
</feature>
<gene>
    <name evidence="2" type="ORF">KR50_23610</name>
</gene>
<feature type="transmembrane region" description="Helical" evidence="1">
    <location>
        <begin position="112"/>
        <end position="131"/>
    </location>
</feature>
<evidence type="ECO:0000313" key="3">
    <source>
        <dbReference type="Proteomes" id="UP000031972"/>
    </source>
</evidence>
<keyword evidence="3" id="KW-1185">Reference proteome</keyword>
<keyword evidence="1" id="KW-0472">Membrane</keyword>
<dbReference type="Pfam" id="PF14808">
    <property type="entry name" value="TMEM164"/>
    <property type="match status" value="1"/>
</dbReference>
<proteinExistence type="predicted"/>
<feature type="transmembrane region" description="Helical" evidence="1">
    <location>
        <begin position="89"/>
        <end position="107"/>
    </location>
</feature>
<dbReference type="OrthoDB" id="2861289at2"/>
<dbReference type="AlphaFoldDB" id="A0A0C2RZ31"/>
<comment type="caution">
    <text evidence="2">The sequence shown here is derived from an EMBL/GenBank/DDBJ whole genome shotgun (WGS) entry which is preliminary data.</text>
</comment>
<keyword evidence="1" id="KW-0812">Transmembrane</keyword>
<evidence type="ECO:0000313" key="2">
    <source>
        <dbReference type="EMBL" id="KIL47039.1"/>
    </source>
</evidence>